<dbReference type="GeneID" id="89923731"/>
<accession>A0AAV9PJD7</accession>
<protein>
    <recommendedName>
        <fullName evidence="5">3'-5' exonuclease domain-containing protein</fullName>
    </recommendedName>
</protein>
<feature type="compositionally biased region" description="Polar residues" evidence="4">
    <location>
        <begin position="805"/>
        <end position="817"/>
    </location>
</feature>
<feature type="region of interest" description="Disordered" evidence="4">
    <location>
        <begin position="30"/>
        <end position="59"/>
    </location>
</feature>
<organism evidence="6 7">
    <name type="scientific">Saxophila tyrrhenica</name>
    <dbReference type="NCBI Taxonomy" id="1690608"/>
    <lineage>
        <taxon>Eukaryota</taxon>
        <taxon>Fungi</taxon>
        <taxon>Dikarya</taxon>
        <taxon>Ascomycota</taxon>
        <taxon>Pezizomycotina</taxon>
        <taxon>Dothideomycetes</taxon>
        <taxon>Dothideomycetidae</taxon>
        <taxon>Mycosphaerellales</taxon>
        <taxon>Extremaceae</taxon>
        <taxon>Saxophila</taxon>
    </lineage>
</organism>
<dbReference type="InterPro" id="IPR012337">
    <property type="entry name" value="RNaseH-like_sf"/>
</dbReference>
<feature type="compositionally biased region" description="Polar residues" evidence="4">
    <location>
        <begin position="983"/>
        <end position="994"/>
    </location>
</feature>
<evidence type="ECO:0000256" key="4">
    <source>
        <dbReference type="SAM" id="MobiDB-lite"/>
    </source>
</evidence>
<dbReference type="GO" id="GO:0008408">
    <property type="term" value="F:3'-5' exonuclease activity"/>
    <property type="evidence" value="ECO:0007669"/>
    <property type="project" value="InterPro"/>
</dbReference>
<feature type="compositionally biased region" description="Basic and acidic residues" evidence="4">
    <location>
        <begin position="1348"/>
        <end position="1357"/>
    </location>
</feature>
<evidence type="ECO:0000313" key="7">
    <source>
        <dbReference type="Proteomes" id="UP001337655"/>
    </source>
</evidence>
<feature type="compositionally biased region" description="Basic and acidic residues" evidence="4">
    <location>
        <begin position="794"/>
        <end position="804"/>
    </location>
</feature>
<feature type="region of interest" description="Disordered" evidence="4">
    <location>
        <begin position="133"/>
        <end position="182"/>
    </location>
</feature>
<feature type="region of interest" description="Disordered" evidence="4">
    <location>
        <begin position="971"/>
        <end position="1016"/>
    </location>
</feature>
<dbReference type="CDD" id="cd06141">
    <property type="entry name" value="WRN_exo"/>
    <property type="match status" value="1"/>
</dbReference>
<dbReference type="GO" id="GO:0005634">
    <property type="term" value="C:nucleus"/>
    <property type="evidence" value="ECO:0007669"/>
    <property type="project" value="TreeGrafter"/>
</dbReference>
<dbReference type="EMBL" id="JAVRRT010000003">
    <property type="protein sequence ID" value="KAK5173703.1"/>
    <property type="molecule type" value="Genomic_DNA"/>
</dbReference>
<proteinExistence type="predicted"/>
<feature type="compositionally biased region" description="Polar residues" evidence="4">
    <location>
        <begin position="30"/>
        <end position="46"/>
    </location>
</feature>
<dbReference type="PANTHER" id="PTHR13620:SF104">
    <property type="entry name" value="EXONUCLEASE 3'-5' DOMAIN-CONTAINING PROTEIN 2"/>
    <property type="match status" value="1"/>
</dbReference>
<comment type="caution">
    <text evidence="6">The sequence shown here is derived from an EMBL/GenBank/DDBJ whole genome shotgun (WGS) entry which is preliminary data.</text>
</comment>
<feature type="region of interest" description="Disordered" evidence="4">
    <location>
        <begin position="905"/>
        <end position="924"/>
    </location>
</feature>
<gene>
    <name evidence="6" type="ORF">LTR77_002384</name>
</gene>
<feature type="coiled-coil region" evidence="3">
    <location>
        <begin position="290"/>
        <end position="317"/>
    </location>
</feature>
<feature type="region of interest" description="Disordered" evidence="4">
    <location>
        <begin position="1348"/>
        <end position="1373"/>
    </location>
</feature>
<feature type="compositionally biased region" description="Basic and acidic residues" evidence="4">
    <location>
        <begin position="150"/>
        <end position="182"/>
    </location>
</feature>
<dbReference type="Gene3D" id="3.30.420.10">
    <property type="entry name" value="Ribonuclease H-like superfamily/Ribonuclease H"/>
    <property type="match status" value="1"/>
</dbReference>
<dbReference type="SUPFAM" id="SSF53098">
    <property type="entry name" value="Ribonuclease H-like"/>
    <property type="match status" value="1"/>
</dbReference>
<keyword evidence="7" id="KW-1185">Reference proteome</keyword>
<feature type="compositionally biased region" description="Polar residues" evidence="4">
    <location>
        <begin position="780"/>
        <end position="792"/>
    </location>
</feature>
<feature type="region of interest" description="Disordered" evidence="4">
    <location>
        <begin position="652"/>
        <end position="692"/>
    </location>
</feature>
<name>A0AAV9PJD7_9PEZI</name>
<dbReference type="GO" id="GO:0005737">
    <property type="term" value="C:cytoplasm"/>
    <property type="evidence" value="ECO:0007669"/>
    <property type="project" value="TreeGrafter"/>
</dbReference>
<feature type="compositionally biased region" description="Basic and acidic residues" evidence="4">
    <location>
        <begin position="659"/>
        <end position="684"/>
    </location>
</feature>
<keyword evidence="1" id="KW-0540">Nuclease</keyword>
<dbReference type="RefSeq" id="XP_064662398.1">
    <property type="nucleotide sequence ID" value="XM_064799643.1"/>
</dbReference>
<feature type="compositionally biased region" description="Low complexity" evidence="4">
    <location>
        <begin position="1280"/>
        <end position="1292"/>
    </location>
</feature>
<evidence type="ECO:0000256" key="3">
    <source>
        <dbReference type="SAM" id="Coils"/>
    </source>
</evidence>
<sequence length="1479" mass="168340">MDAVASTSRPKSHDHIFEIATFPWRRYSSPSFSGADSDNTGAPTSRTKARSIRKPRDVGGFRWFNDKSVDFAVSPGSRRSYAAKRAIAVPRAPPSQPSRISPRGEQPEPNESSFRDKGGQALEIQELKRALANMKDEKQKVEQSIAAARTETERIKRTAQEENQKARRTAQEEIQEAKRTAQEEIQEATWTAQQEIERTKDVLDGLDKRQSDLKSLDKQLEAKQLRLRQKESEIDTTLAEGRKGAQVTADRQAEERLRNHWAAVHKEQKAVHKMKLLRERQQQESHKFSENSMADRMRHLKAQMERYQQDMNQIEEREHQRALTDALLRKETGRSNYDAYHAVWSNVRDSLTRQRQVRMLLGDILAQMRRIYAQWEDVENQFVVGRPEHLHKNYPELAGHLEQYFTLGRNRARELFESYDQDCNRLHYLDDELWIRGHMHRTLAKYHRFEDAPNDSDAIALLHDYDHNEVGNTMSRKQRELKVLSDRRATTQSSQRKEDLTHEIQSTADALDFSANLMTYLAKAKSVQRLTALKHVALHEKALFFDLMPAREAMRVVIRRMNDLIQKKPTDPEGSRSASDAYRDLDKRRAALKHEIDEVIPILRRKHLLEAHLDQSAADGRALDREFDTMIKRESEVANEVLLGMTRRRRASMRRIPSTHREQRQMISEERERQRKIAAPERPRSVGARSSGPLGQLEAHLEELNKQIAASLPGSEARKILQAERDRTKLAYQKLHRDKLVVKRADATSAAARAKHDYEVKRQEAAIANSEKALARTAHQVENGQSEQSASDESAGRTETEDQGQKPTVSTKPSSSFRRIATSRRELRAARRKAKQPTKQASHYLLPQAGQGHRHLNLQPTRPLQQVHVFMARLHQEDQWAAPPAQGTMSIAELADNLRSTGVSDVDSDASYEHGHVQSKDHPYDADHDLLADAENLPSDDEIASTLRLSDDEKLLPADDEMNLSDRAESLPSAMSDMERESSAQPASDTSSIIDKNMESHEGGRSAPVPSTPLDKHFEPSYRISPEDYRKAAIASPSTNAAFWSYKLYKNERGQNPTVHYCTTYEQAETQAKHFLDESVLGFDLEWEMNAWPFRASTKDCISLIQISSEHRIGLFQLALFKGETAEELLPPTLRTILESKSIAKTGVNVAGDAKRLEQCLKVRIGGYFELSHLYKVVKFSENQPRMVNRTLKNLAAQVQEILLLPLYKGQVRTSAWSRKLKPDQLEYAASDAYAGFQLYQALEAKRKKMDPMPPRPGLWEDDEPLALGNGEKITAQPYAAKPSAAKKTTVAAKKKPVTVDDDDDDDEFFEAMESYDTHDVGPSVTAGVPLAGIRVTYPSLPTLDSFEEKETAEPKQSKAAKPSSRSALPSSPEVDLAQQWTGAWMSSLAPGVKCRPSQLRAYHLWHHQNFNCREVARLLRKPPLSETTVVNYVLAVIQDNDLPYQSERARQAFELLPESARGRYWKVLRQLEEVRVGD</sequence>
<keyword evidence="2" id="KW-0378">Hydrolase</keyword>
<evidence type="ECO:0000256" key="1">
    <source>
        <dbReference type="ARBA" id="ARBA00022722"/>
    </source>
</evidence>
<keyword evidence="3" id="KW-0175">Coiled coil</keyword>
<dbReference type="GO" id="GO:0006139">
    <property type="term" value="P:nucleobase-containing compound metabolic process"/>
    <property type="evidence" value="ECO:0007669"/>
    <property type="project" value="InterPro"/>
</dbReference>
<dbReference type="InterPro" id="IPR036397">
    <property type="entry name" value="RNaseH_sf"/>
</dbReference>
<feature type="compositionally biased region" description="Basic and acidic residues" evidence="4">
    <location>
        <begin position="911"/>
        <end position="924"/>
    </location>
</feature>
<dbReference type="PANTHER" id="PTHR13620">
    <property type="entry name" value="3-5 EXONUCLEASE"/>
    <property type="match status" value="1"/>
</dbReference>
<feature type="region of interest" description="Disordered" evidence="4">
    <location>
        <begin position="946"/>
        <end position="965"/>
    </location>
</feature>
<feature type="region of interest" description="Disordered" evidence="4">
    <location>
        <begin position="773"/>
        <end position="820"/>
    </location>
</feature>
<reference evidence="6 7" key="1">
    <citation type="submission" date="2023-08" db="EMBL/GenBank/DDBJ databases">
        <title>Black Yeasts Isolated from many extreme environments.</title>
        <authorList>
            <person name="Coleine C."/>
            <person name="Stajich J.E."/>
            <person name="Selbmann L."/>
        </authorList>
    </citation>
    <scope>NUCLEOTIDE SEQUENCE [LARGE SCALE GENOMIC DNA]</scope>
    <source>
        <strain evidence="6 7">CCFEE 5935</strain>
    </source>
</reference>
<evidence type="ECO:0000259" key="5">
    <source>
        <dbReference type="SMART" id="SM00474"/>
    </source>
</evidence>
<dbReference type="InterPro" id="IPR051132">
    <property type="entry name" value="3-5_Exonuclease_domain"/>
</dbReference>
<evidence type="ECO:0000313" key="6">
    <source>
        <dbReference type="EMBL" id="KAK5173703.1"/>
    </source>
</evidence>
<dbReference type="Proteomes" id="UP001337655">
    <property type="component" value="Unassembled WGS sequence"/>
</dbReference>
<dbReference type="InterPro" id="IPR002562">
    <property type="entry name" value="3'-5'_exonuclease_dom"/>
</dbReference>
<evidence type="ECO:0000256" key="2">
    <source>
        <dbReference type="ARBA" id="ARBA00022801"/>
    </source>
</evidence>
<dbReference type="Pfam" id="PF01612">
    <property type="entry name" value="DNA_pol_A_exo1"/>
    <property type="match status" value="1"/>
</dbReference>
<dbReference type="GO" id="GO:0003676">
    <property type="term" value="F:nucleic acid binding"/>
    <property type="evidence" value="ECO:0007669"/>
    <property type="project" value="InterPro"/>
</dbReference>
<dbReference type="CDD" id="cd06503">
    <property type="entry name" value="ATP-synt_Fo_b"/>
    <property type="match status" value="1"/>
</dbReference>
<dbReference type="SMART" id="SM00474">
    <property type="entry name" value="35EXOc"/>
    <property type="match status" value="1"/>
</dbReference>
<feature type="domain" description="3'-5' exonuclease" evidence="5">
    <location>
        <begin position="1059"/>
        <end position="1248"/>
    </location>
</feature>
<feature type="region of interest" description="Disordered" evidence="4">
    <location>
        <begin position="75"/>
        <end position="120"/>
    </location>
</feature>
<feature type="region of interest" description="Disordered" evidence="4">
    <location>
        <begin position="1278"/>
        <end position="1305"/>
    </location>
</feature>